<name>A0A3A3FHG9_9BURK</name>
<dbReference type="GO" id="GO:0016787">
    <property type="term" value="F:hydrolase activity"/>
    <property type="evidence" value="ECO:0007669"/>
    <property type="project" value="UniProtKB-KW"/>
</dbReference>
<protein>
    <submittedName>
        <fullName evidence="5">Glycosyl hydrolase</fullName>
    </submittedName>
</protein>
<reference evidence="6" key="1">
    <citation type="submission" date="2018-09" db="EMBL/GenBank/DDBJ databases">
        <authorList>
            <person name="Zhu H."/>
        </authorList>
    </citation>
    <scope>NUCLEOTIDE SEQUENCE [LARGE SCALE GENOMIC DNA]</scope>
    <source>
        <strain evidence="6">K1R23-30</strain>
    </source>
</reference>
<organism evidence="5 6">
    <name type="scientific">Noviherbaspirillum saxi</name>
    <dbReference type="NCBI Taxonomy" id="2320863"/>
    <lineage>
        <taxon>Bacteria</taxon>
        <taxon>Pseudomonadati</taxon>
        <taxon>Pseudomonadota</taxon>
        <taxon>Betaproteobacteria</taxon>
        <taxon>Burkholderiales</taxon>
        <taxon>Oxalobacteraceae</taxon>
        <taxon>Noviherbaspirillum</taxon>
    </lineage>
</organism>
<dbReference type="GO" id="GO:0015979">
    <property type="term" value="P:photosynthesis"/>
    <property type="evidence" value="ECO:0007669"/>
    <property type="project" value="UniProtKB-KW"/>
</dbReference>
<dbReference type="InterPro" id="IPR036278">
    <property type="entry name" value="Sialidase_sf"/>
</dbReference>
<dbReference type="InterPro" id="IPR028203">
    <property type="entry name" value="PSII_CF48-like_dom"/>
</dbReference>
<feature type="domain" description="Photosynthesis system II assembly factor Ycf48/Hcf136-like" evidence="4">
    <location>
        <begin position="159"/>
        <end position="315"/>
    </location>
</feature>
<evidence type="ECO:0000259" key="4">
    <source>
        <dbReference type="Pfam" id="PF14870"/>
    </source>
</evidence>
<proteinExistence type="predicted"/>
<dbReference type="Gene3D" id="2.130.10.10">
    <property type="entry name" value="YVTN repeat-like/Quinoprotein amine dehydrogenase"/>
    <property type="match status" value="2"/>
</dbReference>
<dbReference type="PANTHER" id="PTHR47199:SF2">
    <property type="entry name" value="PHOTOSYSTEM II STABILITY_ASSEMBLY FACTOR HCF136, CHLOROPLASTIC"/>
    <property type="match status" value="1"/>
</dbReference>
<gene>
    <name evidence="5" type="ORF">D3871_24460</name>
</gene>
<dbReference type="SUPFAM" id="SSF50939">
    <property type="entry name" value="Sialidases"/>
    <property type="match status" value="1"/>
</dbReference>
<comment type="caution">
    <text evidence="5">The sequence shown here is derived from an EMBL/GenBank/DDBJ whole genome shotgun (WGS) entry which is preliminary data.</text>
</comment>
<dbReference type="GO" id="GO:0009523">
    <property type="term" value="C:photosystem II"/>
    <property type="evidence" value="ECO:0007669"/>
    <property type="project" value="UniProtKB-KW"/>
</dbReference>
<keyword evidence="3" id="KW-0732">Signal</keyword>
<dbReference type="EMBL" id="QYUO01000003">
    <property type="protein sequence ID" value="RJF91838.1"/>
    <property type="molecule type" value="Genomic_DNA"/>
</dbReference>
<dbReference type="CDD" id="cd15482">
    <property type="entry name" value="Sialidase_non-viral"/>
    <property type="match status" value="1"/>
</dbReference>
<feature type="domain" description="Photosynthesis system II assembly factor Ycf48/Hcf136-like" evidence="4">
    <location>
        <begin position="71"/>
        <end position="120"/>
    </location>
</feature>
<evidence type="ECO:0000313" key="6">
    <source>
        <dbReference type="Proteomes" id="UP000265955"/>
    </source>
</evidence>
<feature type="chain" id="PRO_5017196077" evidence="3">
    <location>
        <begin position="24"/>
        <end position="353"/>
    </location>
</feature>
<dbReference type="RefSeq" id="WP_119771736.1">
    <property type="nucleotide sequence ID" value="NZ_QYUO01000003.1"/>
</dbReference>
<evidence type="ECO:0000313" key="5">
    <source>
        <dbReference type="EMBL" id="RJF91838.1"/>
    </source>
</evidence>
<dbReference type="PANTHER" id="PTHR47199">
    <property type="entry name" value="PHOTOSYSTEM II STABILITY/ASSEMBLY FACTOR HCF136, CHLOROPLASTIC"/>
    <property type="match status" value="1"/>
</dbReference>
<evidence type="ECO:0000256" key="3">
    <source>
        <dbReference type="SAM" id="SignalP"/>
    </source>
</evidence>
<dbReference type="AlphaFoldDB" id="A0A3A3FHG9"/>
<dbReference type="Proteomes" id="UP000265955">
    <property type="component" value="Unassembled WGS sequence"/>
</dbReference>
<evidence type="ECO:0000256" key="1">
    <source>
        <dbReference type="ARBA" id="ARBA00022531"/>
    </source>
</evidence>
<dbReference type="InterPro" id="IPR015943">
    <property type="entry name" value="WD40/YVTN_repeat-like_dom_sf"/>
</dbReference>
<keyword evidence="2" id="KW-0604">Photosystem II</keyword>
<keyword evidence="6" id="KW-1185">Reference proteome</keyword>
<evidence type="ECO:0000256" key="2">
    <source>
        <dbReference type="ARBA" id="ARBA00023276"/>
    </source>
</evidence>
<dbReference type="Pfam" id="PF14870">
    <property type="entry name" value="PSII_BNR"/>
    <property type="match status" value="2"/>
</dbReference>
<keyword evidence="5" id="KW-0378">Hydrolase</keyword>
<sequence length="353" mass="37194">MQYKTLLPPLVLGAAIIAGSAAAEPIFHTPLALPAAKSSLALRAPLNALALAGKRLVTAGQRGHILYSDDGQNWTQAEVPLSSDLTALYFPSAQKGWAVGHEGVILHTTDGGATWTKQLDGKQAADLLVKQYGKPANPNDPVAQRLQQDAEAFAAQGADKPFLDVWFEDDKRGFVIGAFNLILRTEDGGQSWMPWLDRVDNPKGLHLYAIRPAGGTLFIAGEQGLVLKFDRVQRRFTHVDLPYQGTLFGVAGTADLVLVYGLRGNAYRSNDGGASWTKVDTGVNAGLASGLVRSDGSVVLVSQAGHVLLSSDNGTSFNRVKVATTGPAFAVSEASNGAIALAGMGGVRVEALK</sequence>
<dbReference type="OrthoDB" id="9764804at2"/>
<keyword evidence="1" id="KW-0602">Photosynthesis</keyword>
<feature type="signal peptide" evidence="3">
    <location>
        <begin position="1"/>
        <end position="23"/>
    </location>
</feature>
<accession>A0A3A3FHG9</accession>